<dbReference type="Gene3D" id="3.40.50.300">
    <property type="entry name" value="P-loop containing nucleotide triphosphate hydrolases"/>
    <property type="match status" value="2"/>
</dbReference>
<gene>
    <name evidence="2" type="ORF">TPSD3_04470</name>
</gene>
<dbReference type="RefSeq" id="WP_086487396.1">
    <property type="nucleotide sequence ID" value="NZ_MSLT01000007.1"/>
</dbReference>
<dbReference type="GO" id="GO:0043751">
    <property type="term" value="F:polyphosphate:AMP phosphotransferase activity"/>
    <property type="evidence" value="ECO:0007669"/>
    <property type="project" value="InterPro"/>
</dbReference>
<dbReference type="SUPFAM" id="SSF52540">
    <property type="entry name" value="P-loop containing nucleoside triphosphate hydrolases"/>
    <property type="match status" value="2"/>
</dbReference>
<organism evidence="2 3">
    <name type="scientific">Thioflexithrix psekupsensis</name>
    <dbReference type="NCBI Taxonomy" id="1570016"/>
    <lineage>
        <taxon>Bacteria</taxon>
        <taxon>Pseudomonadati</taxon>
        <taxon>Pseudomonadota</taxon>
        <taxon>Gammaproteobacteria</taxon>
        <taxon>Thiotrichales</taxon>
        <taxon>Thioflexithrix</taxon>
    </lineage>
</organism>
<dbReference type="InterPro" id="IPR027417">
    <property type="entry name" value="P-loop_NTPase"/>
</dbReference>
<evidence type="ECO:0000313" key="3">
    <source>
        <dbReference type="Proteomes" id="UP000194798"/>
    </source>
</evidence>
<dbReference type="Pfam" id="PF03976">
    <property type="entry name" value="PPK2"/>
    <property type="match status" value="2"/>
</dbReference>
<dbReference type="PANTHER" id="PTHR34383:SF3">
    <property type="entry name" value="POLYPHOSPHATE:AMP PHOSPHOTRANSFERASE"/>
    <property type="match status" value="1"/>
</dbReference>
<dbReference type="NCBIfam" id="TIGR03708">
    <property type="entry name" value="poly_P_AMP_trns"/>
    <property type="match status" value="1"/>
</dbReference>
<dbReference type="OrthoDB" id="9775224at2"/>
<keyword evidence="3" id="KW-1185">Reference proteome</keyword>
<dbReference type="InterPro" id="IPR022488">
    <property type="entry name" value="PPK2-related"/>
</dbReference>
<keyword evidence="2" id="KW-0808">Transferase</keyword>
<accession>A0A251XAZ9</accession>
<proteinExistence type="predicted"/>
<protein>
    <submittedName>
        <fullName evidence="2">Polyphosphate:AMP phosphotransferase</fullName>
    </submittedName>
</protein>
<dbReference type="GO" id="GO:0006797">
    <property type="term" value="P:polyphosphate metabolic process"/>
    <property type="evidence" value="ECO:0007669"/>
    <property type="project" value="InterPro"/>
</dbReference>
<dbReference type="EMBL" id="MSLT01000007">
    <property type="protein sequence ID" value="OUD14966.1"/>
    <property type="molecule type" value="Genomic_DNA"/>
</dbReference>
<evidence type="ECO:0000313" key="2">
    <source>
        <dbReference type="EMBL" id="OUD14966.1"/>
    </source>
</evidence>
<comment type="caution">
    <text evidence="2">The sequence shown here is derived from an EMBL/GenBank/DDBJ whole genome shotgun (WGS) entry which is preliminary data.</text>
</comment>
<feature type="domain" description="Polyphosphate kinase-2-related" evidence="1">
    <location>
        <begin position="276"/>
        <end position="497"/>
    </location>
</feature>
<reference evidence="2 3" key="1">
    <citation type="submission" date="2016-12" db="EMBL/GenBank/DDBJ databases">
        <title>Thioflexothrix psekupsii D3 genome sequencing and assembly.</title>
        <authorList>
            <person name="Fomenkov A."/>
            <person name="Vincze T."/>
            <person name="Grabovich M."/>
            <person name="Anton B.P."/>
            <person name="Dubinina G."/>
            <person name="Orlova M."/>
            <person name="Belousova E."/>
            <person name="Roberts R.J."/>
        </authorList>
    </citation>
    <scope>NUCLEOTIDE SEQUENCE [LARGE SCALE GENOMIC DNA]</scope>
    <source>
        <strain evidence="2">D3</strain>
    </source>
</reference>
<sequence length="519" mass="60523">MFEAAEVGRKISKETYKAQVPELRAQLLQAQFALSQTKTPVIIIISGVDGAGRGDVVNALNEWLDPRGIETIAIDTPTDEEQSRPHFWRYWRQLPARGRIGIFFGGWYVDPIQSLAYGDIEPAQMDEMLIQIRRFETMLVEDGALILKYWLHLPKDEQQQRLQKLADDPNTRRSVSERDWQHVNLYESFMRAAERAIRHTDSGNAPWQIVESTNARYRDLTVAQSVLDNLNQVLAQQQADEFSRKNRPATAAISNFNAGKKTRTVLDTVDLSQTIADKEYEKQLSLYQGQLHRLAWEAHRQQRSTLLVLEGWDAAGKGGSIRRMTQAMDARLYRVISTSAPTDEERNHHYLWRFWRHIPRAGRVTIYDRSWYGRVLVERVEGFATEMEWKRAYLEINGFEENLAKHGIIVLKFWLHIDPDEQLKRFKEREAVPYKRHKITEEDWRNREKWDDYVTAIDDMVARTSTEFAPWILVAGNDKRFARLKVLQTVCLHLEKELGLHQEEKPCPESKLKPKSKSK</sequence>
<dbReference type="PANTHER" id="PTHR34383">
    <property type="entry name" value="POLYPHOSPHATE:AMP PHOSPHOTRANSFERASE-RELATED"/>
    <property type="match status" value="1"/>
</dbReference>
<dbReference type="InterPro" id="IPR022489">
    <property type="entry name" value="PolyP_AMP_Tfrase"/>
</dbReference>
<evidence type="ECO:0000259" key="1">
    <source>
        <dbReference type="Pfam" id="PF03976"/>
    </source>
</evidence>
<dbReference type="Proteomes" id="UP000194798">
    <property type="component" value="Unassembled WGS sequence"/>
</dbReference>
<feature type="domain" description="Polyphosphate kinase-2-related" evidence="1">
    <location>
        <begin position="11"/>
        <end position="234"/>
    </location>
</feature>
<dbReference type="AlphaFoldDB" id="A0A251XAZ9"/>
<name>A0A251XAZ9_9GAMM</name>